<name>F8L4W0_SIMNZ</name>
<dbReference type="eggNOG" id="COG0515">
    <property type="taxonomic scope" value="Bacteria"/>
</dbReference>
<dbReference type="PANTHER" id="PTHR24347">
    <property type="entry name" value="SERINE/THREONINE-PROTEIN KINASE"/>
    <property type="match status" value="1"/>
</dbReference>
<dbReference type="SMART" id="SM00220">
    <property type="entry name" value="S_TKc"/>
    <property type="match status" value="1"/>
</dbReference>
<dbReference type="Gene3D" id="1.10.510.10">
    <property type="entry name" value="Transferase(Phosphotransferase) domain 1"/>
    <property type="match status" value="1"/>
</dbReference>
<evidence type="ECO:0000313" key="2">
    <source>
        <dbReference type="EMBL" id="CCB88934.1"/>
    </source>
</evidence>
<sequence length="449" mass="50925">MPEYGQNTITTHYGTDGYPIAETNRVYDTNGYSDEEGETNGYDREEGDRLQAAPVNWQMPINVNVTSGPQDGPEGYFHHGPYPVVAPYIQDSFQRTALRQAFGFRQINLQTTTWADHAMHTLGTHFGRVTVDRLGNGSNSSVFLMQQEGSQAKQVLRVFPIRSLRHEHLSQAYQLHRDHVGGEWLSATVNHPNLANNSHIIAWDSSDNSFRVMSREDVRQLVENRHTLAEGRRIYAVATLGEYVEGSRDLANAVRTERYFPEETLRPILHDIFQGVAELNSRQIVHRDLKSANVIVLPSRQAQIIDFGNAGILNPEQTLDVFGDRSYHPPESNITIYGTPIHTSKKTDSYGLFLLTYHALTGESYYGAKQVNWQLVSCQQMDQLKQEENKSFRQILNEDPKLAHVSPTLKDLMAQLGTAKKAERITAEQAMTHPFFLSHYLVNWLDTTI</sequence>
<dbReference type="AlphaFoldDB" id="F8L4W0"/>
<dbReference type="GO" id="GO:0004672">
    <property type="term" value="F:protein kinase activity"/>
    <property type="evidence" value="ECO:0007669"/>
    <property type="project" value="InterPro"/>
</dbReference>
<dbReference type="GO" id="GO:0005524">
    <property type="term" value="F:ATP binding"/>
    <property type="evidence" value="ECO:0007669"/>
    <property type="project" value="InterPro"/>
</dbReference>
<dbReference type="InterPro" id="IPR008271">
    <property type="entry name" value="Ser/Thr_kinase_AS"/>
</dbReference>
<dbReference type="Proteomes" id="UP000000496">
    <property type="component" value="Chromosome gsn.131"/>
</dbReference>
<accession>F8L4W0</accession>
<evidence type="ECO:0000259" key="1">
    <source>
        <dbReference type="PROSITE" id="PS50011"/>
    </source>
</evidence>
<dbReference type="InterPro" id="IPR011009">
    <property type="entry name" value="Kinase-like_dom_sf"/>
</dbReference>
<reference key="1">
    <citation type="journal article" date="2011" name="Mol. Biol. Evol.">
        <title>Unity in variety -- the pan-genome of the Chlamydiae.</title>
        <authorList>
            <person name="Collingro A."/>
            <person name="Tischler P."/>
            <person name="Weinmaier T."/>
            <person name="Penz T."/>
            <person name="Heinz E."/>
            <person name="Brunham R.C."/>
            <person name="Read T.D."/>
            <person name="Bavoil P.M."/>
            <person name="Sachse K."/>
            <person name="Kahane S."/>
            <person name="Friedman M.G."/>
            <person name="Rattei T."/>
            <person name="Myers G.S.A."/>
            <person name="Horn M."/>
        </authorList>
    </citation>
    <scope>NUCLEOTIDE SEQUENCE</scope>
    <source>
        <strain>Z</strain>
    </source>
</reference>
<evidence type="ECO:0000313" key="3">
    <source>
        <dbReference type="Proteomes" id="UP000000496"/>
    </source>
</evidence>
<dbReference type="EMBL" id="FR872582">
    <property type="protein sequence ID" value="CCB88934.1"/>
    <property type="molecule type" value="Genomic_DNA"/>
</dbReference>
<dbReference type="Pfam" id="PF00069">
    <property type="entry name" value="Pkinase"/>
    <property type="match status" value="1"/>
</dbReference>
<organism evidence="2 3">
    <name type="scientific">Simkania negevensis (strain ATCC VR-1471 / DSM 27360 / Z)</name>
    <dbReference type="NCBI Taxonomy" id="331113"/>
    <lineage>
        <taxon>Bacteria</taxon>
        <taxon>Pseudomonadati</taxon>
        <taxon>Chlamydiota</taxon>
        <taxon>Chlamydiia</taxon>
        <taxon>Parachlamydiales</taxon>
        <taxon>Simkaniaceae</taxon>
        <taxon>Simkania</taxon>
    </lineage>
</organism>
<dbReference type="STRING" id="331113.SNE_A10570"/>
<dbReference type="KEGG" id="sng:SNE_A10570"/>
<dbReference type="PROSITE" id="PS50011">
    <property type="entry name" value="PROTEIN_KINASE_DOM"/>
    <property type="match status" value="1"/>
</dbReference>
<dbReference type="HOGENOM" id="CLU_647045_0_0_0"/>
<feature type="domain" description="Protein kinase" evidence="1">
    <location>
        <begin position="128"/>
        <end position="436"/>
    </location>
</feature>
<dbReference type="InterPro" id="IPR000719">
    <property type="entry name" value="Prot_kinase_dom"/>
</dbReference>
<dbReference type="PROSITE" id="PS00108">
    <property type="entry name" value="PROTEIN_KINASE_ST"/>
    <property type="match status" value="1"/>
</dbReference>
<dbReference type="SUPFAM" id="SSF56112">
    <property type="entry name" value="Protein kinase-like (PK-like)"/>
    <property type="match status" value="1"/>
</dbReference>
<protein>
    <recommendedName>
        <fullName evidence="1">Protein kinase domain-containing protein</fullName>
    </recommendedName>
</protein>
<gene>
    <name evidence="2" type="ordered locus">SNE_A10570</name>
</gene>
<reference evidence="2 3" key="2">
    <citation type="journal article" date="2011" name="Mol. Biol. Evol.">
        <title>Unity in variety--the pan-genome of the Chlamydiae.</title>
        <authorList>
            <person name="Collingro A."/>
            <person name="Tischler P."/>
            <person name="Weinmaier T."/>
            <person name="Penz T."/>
            <person name="Heinz E."/>
            <person name="Brunham R.C."/>
            <person name="Read T.D."/>
            <person name="Bavoil P.M."/>
            <person name="Sachse K."/>
            <person name="Kahane S."/>
            <person name="Friedman M.G."/>
            <person name="Rattei T."/>
            <person name="Myers G.S."/>
            <person name="Horn M."/>
        </authorList>
    </citation>
    <scope>NUCLEOTIDE SEQUENCE [LARGE SCALE GENOMIC DNA]</scope>
    <source>
        <strain evidence="3">ATCC VR-1471 / Z</strain>
    </source>
</reference>
<keyword evidence="3" id="KW-1185">Reference proteome</keyword>
<proteinExistence type="predicted"/>